<organism evidence="14 15">
    <name type="scientific">Aphis craccivora</name>
    <name type="common">Cowpea aphid</name>
    <dbReference type="NCBI Taxonomy" id="307492"/>
    <lineage>
        <taxon>Eukaryota</taxon>
        <taxon>Metazoa</taxon>
        <taxon>Ecdysozoa</taxon>
        <taxon>Arthropoda</taxon>
        <taxon>Hexapoda</taxon>
        <taxon>Insecta</taxon>
        <taxon>Pterygota</taxon>
        <taxon>Neoptera</taxon>
        <taxon>Paraneoptera</taxon>
        <taxon>Hemiptera</taxon>
        <taxon>Sternorrhyncha</taxon>
        <taxon>Aphidomorpha</taxon>
        <taxon>Aphidoidea</taxon>
        <taxon>Aphididae</taxon>
        <taxon>Aphidini</taxon>
        <taxon>Aphis</taxon>
        <taxon>Aphis</taxon>
    </lineage>
</organism>
<keyword evidence="6 10" id="KW-0498">Mitosis</keyword>
<dbReference type="EMBL" id="VUJU01003861">
    <property type="protein sequence ID" value="KAF0756415.1"/>
    <property type="molecule type" value="Genomic_DNA"/>
</dbReference>
<dbReference type="PANTHER" id="PTHR14222">
    <property type="entry name" value="CONDENSIN"/>
    <property type="match status" value="1"/>
</dbReference>
<dbReference type="InterPro" id="IPR011989">
    <property type="entry name" value="ARM-like"/>
</dbReference>
<dbReference type="Pfam" id="PF12717">
    <property type="entry name" value="Cnd1"/>
    <property type="match status" value="1"/>
</dbReference>
<evidence type="ECO:0000313" key="14">
    <source>
        <dbReference type="EMBL" id="KAF0756415.1"/>
    </source>
</evidence>
<evidence type="ECO:0000259" key="13">
    <source>
        <dbReference type="Pfam" id="PF12922"/>
    </source>
</evidence>
<keyword evidence="15" id="KW-1185">Reference proteome</keyword>
<dbReference type="SUPFAM" id="SSF48371">
    <property type="entry name" value="ARM repeat"/>
    <property type="match status" value="1"/>
</dbReference>
<dbReference type="GO" id="GO:0000796">
    <property type="term" value="C:condensin complex"/>
    <property type="evidence" value="ECO:0007669"/>
    <property type="project" value="TreeGrafter"/>
</dbReference>
<dbReference type="GO" id="GO:0005634">
    <property type="term" value="C:nucleus"/>
    <property type="evidence" value="ECO:0007669"/>
    <property type="project" value="UniProtKB-SubCell"/>
</dbReference>
<dbReference type="Gene3D" id="1.25.10.10">
    <property type="entry name" value="Leucine-rich Repeat Variant"/>
    <property type="match status" value="1"/>
</dbReference>
<evidence type="ECO:0000256" key="5">
    <source>
        <dbReference type="ARBA" id="ARBA00022618"/>
    </source>
</evidence>
<gene>
    <name evidence="14" type="ORF">FWK35_00014095</name>
</gene>
<dbReference type="InterPro" id="IPR024324">
    <property type="entry name" value="Condensin_cplx_su1_N"/>
</dbReference>
<evidence type="ECO:0000313" key="15">
    <source>
        <dbReference type="Proteomes" id="UP000478052"/>
    </source>
</evidence>
<keyword evidence="5 10" id="KW-0132">Cell division</keyword>
<proteinExistence type="inferred from homology"/>
<reference evidence="14 15" key="1">
    <citation type="submission" date="2019-08" db="EMBL/GenBank/DDBJ databases">
        <title>Whole genome of Aphis craccivora.</title>
        <authorList>
            <person name="Voronova N.V."/>
            <person name="Shulinski R.S."/>
            <person name="Bandarenka Y.V."/>
            <person name="Zhorov D.G."/>
            <person name="Warner D."/>
        </authorList>
    </citation>
    <scope>NUCLEOTIDE SEQUENCE [LARGE SCALE GENOMIC DNA]</scope>
    <source>
        <strain evidence="14">180601</strain>
        <tissue evidence="14">Whole Body</tissue>
    </source>
</reference>
<accession>A0A6G0YIA4</accession>
<protein>
    <recommendedName>
        <fullName evidence="10">Condensin complex subunit 1</fullName>
    </recommendedName>
</protein>
<evidence type="ECO:0000256" key="11">
    <source>
        <dbReference type="SAM" id="MobiDB-lite"/>
    </source>
</evidence>
<evidence type="ECO:0000256" key="3">
    <source>
        <dbReference type="ARBA" id="ARBA00009606"/>
    </source>
</evidence>
<comment type="function">
    <text evidence="10">Regulatory subunit of the condensin complex, a complex required for conversion of interphase chromatin into mitotic-like condense chromosomes. The condensin complex probably introduces positive supercoils into relaxed DNA in the presence of type I topoisomerases and converts nicked DNA into positive knotted forms in the presence of type II topoisomerases.</text>
</comment>
<comment type="similarity">
    <text evidence="3 10">Belongs to the CND1 (condensin subunit 1) family.</text>
</comment>
<keyword evidence="8" id="KW-0539">Nucleus</keyword>
<keyword evidence="4" id="KW-0158">Chromosome</keyword>
<sequence>MAVKNSCSMANKEFFIYSDRNKLLTPSTIEYRVEKLLKPKELKPSIRACYEELNSEGAQSIFKNFDKLFSVIEFIDQIDYRDLHYVYEKILVNSFNIIASFFSSYGEIEDMSLDLKQQFTNIIKMNVYLFVEFVHSFNTKFETDYKLLLLETKGRNKKQDMIQKHTSDYDWNWEDKLSIGLKAINSILSSNITKLYDPPYIDHTLISYIASCCYTQLENPSIAFVRTKSLRDSIMQILVIFITDYDHAEEFKIKVVQLLKLYEHLSLTLAKIVLQVIESGNNRSSLIELIVKEIAATGEVEGIKESNNQEITGGKSCCAFLVEIARHCPQLLLPNIEHLLPCLESDPYTMRICVLSVLTELIIHVLNNDELNELEKKTRDDYLIILQDHLLDVNAFVRSKVLQLFTAIINVDCLPKQMYGLILNCAEEKLHDKSSYVTKSAIQLIKTLIKLNPYSCDFTENKLQDKLKEENYALKCMKIMHKLKIDSEIDKEDMWPSIETSLKLFLEENFEDTNFDLGEVEILNDMEFPEVLMKIKSSITSHKFKSALKYLLRGKKTFMDKPLFQLEDENNLSKKYYLALKNIWYYDNTMISMELSNIENLQQMNAEELHFLIFSTESKITYLEEKLNCAEYLLTIKKALNTISQLMFGNTSSESLEAIDFFTTAYKFGVPHTQDGIDAMLTLIFSSDSNVKEAMMNSYKTVYLNIEEDKESSTTRPEIIMARLVNLVKTLNVTNRRAFKALLNEWIKNKTLDDECIMVLWAWFTKSKDISEENQVVAALILSFLASAQPSIAMGNLESLLQIGLCDNYQLFIYSCKILESITQEDFKRFSENHELVQKAFNVVHKCFNQSDVQLFNAVASNAINIIYKLTIQPDTTCITLIGKLYSSMINKYNPSQQKDDYVQLNAVMFAKFIFVIGHIALQQYDHLENYVAKELIQNVRTKYQAKKLKMNKAKEDENVHDSEAAEIEAINDQIRQICDKQLLNGSGILAHFTNHIIKACNSNHSDLKANAIISLVKLMLISNSFCVKQLPMFLNLIENSDNQDIVTDLVCGFGCLIFKHPNLLEPCTDKLYARLNDKCNLVRYSTLMTIIDLIRQEMIKVRGQIAGIAKLLVDEDETIYYTARQFFRVIAEKGNTLYNVLSDIISTLSNPEDLVPENDFQSIMKFLLPLINKERQIESLVDKLCIRLKESNNKTQEYYISYCLMLIKYTDKSLTKLSDNISYYTDKLKNPKVYNNFNTLISGNSKMAKPATKEILNELTSKIEKIVKDEDFAIPLSQKTPGKRLNTVKKKVPISIADESSEDEIEPLQLVTKRSARCRSKVKRRLMENDSEEEENDEEIARTSGVSNIQKGLAQIKANEDSETDDGKINITKRATKQNKFDSLTSSSKKTP</sequence>
<dbReference type="InterPro" id="IPR016024">
    <property type="entry name" value="ARM-type_fold"/>
</dbReference>
<feature type="region of interest" description="Disordered" evidence="11">
    <location>
        <begin position="1327"/>
        <end position="1393"/>
    </location>
</feature>
<dbReference type="GO" id="GO:0042393">
    <property type="term" value="F:histone binding"/>
    <property type="evidence" value="ECO:0007669"/>
    <property type="project" value="TreeGrafter"/>
</dbReference>
<dbReference type="Proteomes" id="UP000478052">
    <property type="component" value="Unassembled WGS sequence"/>
</dbReference>
<keyword evidence="7 10" id="KW-0226">DNA condensation</keyword>
<evidence type="ECO:0000256" key="7">
    <source>
        <dbReference type="ARBA" id="ARBA00023067"/>
    </source>
</evidence>
<feature type="domain" description="Condensin complex subunit 1 C-terminal" evidence="12">
    <location>
        <begin position="1058"/>
        <end position="1205"/>
    </location>
</feature>
<feature type="compositionally biased region" description="Polar residues" evidence="11">
    <location>
        <begin position="1382"/>
        <end position="1393"/>
    </location>
</feature>
<feature type="compositionally biased region" description="Acidic residues" evidence="11">
    <location>
        <begin position="1330"/>
        <end position="1339"/>
    </location>
</feature>
<comment type="caution">
    <text evidence="14">The sequence shown here is derived from an EMBL/GenBank/DDBJ whole genome shotgun (WGS) entry which is preliminary data.</text>
</comment>
<evidence type="ECO:0000259" key="12">
    <source>
        <dbReference type="Pfam" id="PF12717"/>
    </source>
</evidence>
<dbReference type="InterPro" id="IPR026971">
    <property type="entry name" value="CND1/NCAPD3"/>
</dbReference>
<dbReference type="PANTHER" id="PTHR14222:SF2">
    <property type="entry name" value="CONDENSIN COMPLEX SUBUNIT 1"/>
    <property type="match status" value="1"/>
</dbReference>
<name>A0A6G0YIA4_APHCR</name>
<comment type="subcellular location">
    <subcellularLocation>
        <location evidence="2">Chromosome</location>
    </subcellularLocation>
    <subcellularLocation>
        <location evidence="1">Nucleus</location>
    </subcellularLocation>
</comment>
<evidence type="ECO:0000256" key="2">
    <source>
        <dbReference type="ARBA" id="ARBA00004286"/>
    </source>
</evidence>
<dbReference type="Pfam" id="PF12922">
    <property type="entry name" value="Cnd1_N"/>
    <property type="match status" value="1"/>
</dbReference>
<evidence type="ECO:0000256" key="1">
    <source>
        <dbReference type="ARBA" id="ARBA00004123"/>
    </source>
</evidence>
<dbReference type="GO" id="GO:0051301">
    <property type="term" value="P:cell division"/>
    <property type="evidence" value="ECO:0007669"/>
    <property type="project" value="UniProtKB-KW"/>
</dbReference>
<evidence type="ECO:0000256" key="4">
    <source>
        <dbReference type="ARBA" id="ARBA00022454"/>
    </source>
</evidence>
<keyword evidence="9 10" id="KW-0131">Cell cycle</keyword>
<evidence type="ECO:0000256" key="10">
    <source>
        <dbReference type="PIRNR" id="PIRNR017127"/>
    </source>
</evidence>
<evidence type="ECO:0000256" key="6">
    <source>
        <dbReference type="ARBA" id="ARBA00022776"/>
    </source>
</evidence>
<dbReference type="PIRSF" id="PIRSF017127">
    <property type="entry name" value="Condensin_D2"/>
    <property type="match status" value="1"/>
</dbReference>
<feature type="domain" description="Condensin complex subunit 1 N-terminal" evidence="13">
    <location>
        <begin position="106"/>
        <end position="249"/>
    </location>
</feature>
<evidence type="ECO:0000256" key="8">
    <source>
        <dbReference type="ARBA" id="ARBA00023242"/>
    </source>
</evidence>
<dbReference type="GO" id="GO:0007076">
    <property type="term" value="P:mitotic chromosome condensation"/>
    <property type="evidence" value="ECO:0007669"/>
    <property type="project" value="InterPro"/>
</dbReference>
<dbReference type="InterPro" id="IPR007673">
    <property type="entry name" value="Condensin_cplx_su1"/>
</dbReference>
<dbReference type="InterPro" id="IPR032682">
    <property type="entry name" value="Cnd1_C"/>
</dbReference>
<dbReference type="OrthoDB" id="436262at2759"/>
<evidence type="ECO:0000256" key="9">
    <source>
        <dbReference type="ARBA" id="ARBA00023306"/>
    </source>
</evidence>
<dbReference type="GO" id="GO:0010032">
    <property type="term" value="P:meiotic chromosome condensation"/>
    <property type="evidence" value="ECO:0007669"/>
    <property type="project" value="TreeGrafter"/>
</dbReference>
<dbReference type="GO" id="GO:0000779">
    <property type="term" value="C:condensed chromosome, centromeric region"/>
    <property type="evidence" value="ECO:0007669"/>
    <property type="project" value="TreeGrafter"/>
</dbReference>